<reference evidence="2 3" key="1">
    <citation type="journal article" date="2018" name="ISME J.">
        <title>Endosymbiont genomes yield clues of tubeworm success.</title>
        <authorList>
            <person name="Li Y."/>
            <person name="Liles M.R."/>
            <person name="Halanych K.M."/>
        </authorList>
    </citation>
    <scope>NUCLEOTIDE SEQUENCE [LARGE SCALE GENOMIC DNA]</scope>
    <source>
        <strain evidence="2">A1462</strain>
    </source>
</reference>
<dbReference type="Gene3D" id="1.20.1260.10">
    <property type="match status" value="1"/>
</dbReference>
<evidence type="ECO:0000259" key="1">
    <source>
        <dbReference type="Pfam" id="PF09968"/>
    </source>
</evidence>
<protein>
    <recommendedName>
        <fullName evidence="1">DUF2202 domain-containing protein</fullName>
    </recommendedName>
</protein>
<dbReference type="Pfam" id="PF09968">
    <property type="entry name" value="DUF2202"/>
    <property type="match status" value="1"/>
</dbReference>
<feature type="domain" description="DUF2202" evidence="1">
    <location>
        <begin position="73"/>
        <end position="259"/>
    </location>
</feature>
<keyword evidence="3" id="KW-1185">Reference proteome</keyword>
<accession>A0A370DTM5</accession>
<evidence type="ECO:0000313" key="3">
    <source>
        <dbReference type="Proteomes" id="UP000254771"/>
    </source>
</evidence>
<dbReference type="AlphaFoldDB" id="A0A370DTM5"/>
<dbReference type="InterPro" id="IPR012347">
    <property type="entry name" value="Ferritin-like"/>
</dbReference>
<dbReference type="InterPro" id="IPR019243">
    <property type="entry name" value="DUF2202"/>
</dbReference>
<proteinExistence type="predicted"/>
<gene>
    <name evidence="2" type="ORF">DIZ78_01250</name>
</gene>
<sequence length="260" mass="28309">MASLASSWNHNHTVWSTKTLEEKNSMKSRIKTAIVASIAVALISTNVLAAGGGKGRSGGNNRGGGSTGLDANEASHLTFMREEEKLARDVYLRLGEWYPDQGVFNRIATTSEQTHTDTLRDKLAQYGLEDPNPDTNNLPQSLGVFTGEEWGWYFDEKFAALTAAAAGSELDALYIGAYIEELDMHDIADCPKVMVDAGYNDPCGLNYTDESGLINAYRSLVDGSENHLRAYVGQIEAVIGVGNYEAQYLSQEDVDAILSR</sequence>
<comment type="caution">
    <text evidence="2">The sequence shown here is derived from an EMBL/GenBank/DDBJ whole genome shotgun (WGS) entry which is preliminary data.</text>
</comment>
<dbReference type="Proteomes" id="UP000254771">
    <property type="component" value="Unassembled WGS sequence"/>
</dbReference>
<evidence type="ECO:0000313" key="2">
    <source>
        <dbReference type="EMBL" id="RDH88587.1"/>
    </source>
</evidence>
<dbReference type="EMBL" id="QFXE01000001">
    <property type="protein sequence ID" value="RDH88587.1"/>
    <property type="molecule type" value="Genomic_DNA"/>
</dbReference>
<organism evidence="2 3">
    <name type="scientific">endosymbiont of Escarpia spicata</name>
    <dbReference type="NCBI Taxonomy" id="2200908"/>
    <lineage>
        <taxon>Bacteria</taxon>
        <taxon>Pseudomonadati</taxon>
        <taxon>Pseudomonadota</taxon>
        <taxon>Gammaproteobacteria</taxon>
        <taxon>sulfur-oxidizing symbionts</taxon>
    </lineage>
</organism>
<name>A0A370DTM5_9GAMM</name>